<accession>A0A0S4TUG9</accession>
<dbReference type="SUPFAM" id="SSF53335">
    <property type="entry name" value="S-adenosyl-L-methionine-dependent methyltransferases"/>
    <property type="match status" value="1"/>
</dbReference>
<dbReference type="Gene3D" id="3.40.50.150">
    <property type="entry name" value="Vaccinia Virus protein VP39"/>
    <property type="match status" value="1"/>
</dbReference>
<evidence type="ECO:0000256" key="1">
    <source>
        <dbReference type="ARBA" id="ARBA00010815"/>
    </source>
</evidence>
<dbReference type="AlphaFoldDB" id="A0A0S4TUG9"/>
<dbReference type="InterPro" id="IPR050723">
    <property type="entry name" value="CFA/CMAS"/>
</dbReference>
<evidence type="ECO:0000313" key="6">
    <source>
        <dbReference type="EMBL" id="CUV13700.1"/>
    </source>
</evidence>
<organism evidence="6">
    <name type="scientific">Ralstonia solanacearum</name>
    <name type="common">Pseudomonas solanacearum</name>
    <dbReference type="NCBI Taxonomy" id="305"/>
    <lineage>
        <taxon>Bacteria</taxon>
        <taxon>Pseudomonadati</taxon>
        <taxon>Pseudomonadota</taxon>
        <taxon>Betaproteobacteria</taxon>
        <taxon>Burkholderiales</taxon>
        <taxon>Burkholderiaceae</taxon>
        <taxon>Ralstonia</taxon>
        <taxon>Ralstonia solanacearum species complex</taxon>
    </lineage>
</organism>
<gene>
    <name evidence="6" type="ORF">RUN39_v1_610008</name>
</gene>
<keyword evidence="3 6" id="KW-0808">Transferase</keyword>
<sequence length="314" mass="35059">MSDTQSPSTGSAVHGASPKAIQNHYDVGNAFYRLWLDRTSTYSCALWEPGDDLDAAQLRKLDFHIEQAGASGAKRVLDVGCGWGSLLARLTSVHGVPNAVGLTLSQEQADWVRSLQLPGVDVRLENWQDHQPVAPYDAIVSIGAFEHFARLGESEEEKVAGYRSFFEHCHRWLTPGGGLSLQTITYENFDESRPNAFVADIFPESDLPRIAQIAKASEGLFEVVRMRQDGEQYERTLKQWLYNLKARRDEAVAIRGEAGVKRYEKYLAMFAVAFHLRGMNLARFTFRRIDQQIQRQPRGQATDTGGVATALEAA</sequence>
<dbReference type="PIRSF" id="PIRSF003085">
    <property type="entry name" value="CMAS"/>
    <property type="match status" value="1"/>
</dbReference>
<keyword evidence="4" id="KW-0949">S-adenosyl-L-methionine</keyword>
<keyword evidence="5" id="KW-0443">Lipid metabolism</keyword>
<dbReference type="InterPro" id="IPR029063">
    <property type="entry name" value="SAM-dependent_MTases_sf"/>
</dbReference>
<dbReference type="EMBL" id="LN899819">
    <property type="protein sequence ID" value="CUV13700.1"/>
    <property type="molecule type" value="Genomic_DNA"/>
</dbReference>
<dbReference type="GO" id="GO:0008825">
    <property type="term" value="F:cyclopropane-fatty-acyl-phospholipid synthase activity"/>
    <property type="evidence" value="ECO:0007669"/>
    <property type="project" value="UniProtKB-EC"/>
</dbReference>
<evidence type="ECO:0000256" key="4">
    <source>
        <dbReference type="ARBA" id="ARBA00022691"/>
    </source>
</evidence>
<dbReference type="PANTHER" id="PTHR43667">
    <property type="entry name" value="CYCLOPROPANE-FATTY-ACYL-PHOSPHOLIPID SYNTHASE"/>
    <property type="match status" value="1"/>
</dbReference>
<dbReference type="CDD" id="cd02440">
    <property type="entry name" value="AdoMet_MTases"/>
    <property type="match status" value="1"/>
</dbReference>
<dbReference type="EC" id="2.1.1.79" evidence="6"/>
<name>A0A0S4TUG9_RALSL</name>
<keyword evidence="2 6" id="KW-0489">Methyltransferase</keyword>
<evidence type="ECO:0000256" key="2">
    <source>
        <dbReference type="ARBA" id="ARBA00022603"/>
    </source>
</evidence>
<dbReference type="Pfam" id="PF02353">
    <property type="entry name" value="CMAS"/>
    <property type="match status" value="1"/>
</dbReference>
<evidence type="ECO:0000256" key="5">
    <source>
        <dbReference type="ARBA" id="ARBA00023098"/>
    </source>
</evidence>
<comment type="similarity">
    <text evidence="1">Belongs to the CFA/CMAS family.</text>
</comment>
<dbReference type="GO" id="GO:0032259">
    <property type="term" value="P:methylation"/>
    <property type="evidence" value="ECO:0007669"/>
    <property type="project" value="UniProtKB-KW"/>
</dbReference>
<protein>
    <submittedName>
        <fullName evidence="6">Cyclopropane-fatty-acyl-phospholipid synthase</fullName>
        <ecNumber evidence="6">2.1.1.79</ecNumber>
    </submittedName>
</protein>
<reference evidence="6" key="1">
    <citation type="submission" date="2015-10" db="EMBL/GenBank/DDBJ databases">
        <authorList>
            <person name="Gilbert D.G."/>
        </authorList>
    </citation>
    <scope>NUCLEOTIDE SEQUENCE</scope>
    <source>
        <strain evidence="6">Phyl III-seqv23</strain>
    </source>
</reference>
<dbReference type="GO" id="GO:0008610">
    <property type="term" value="P:lipid biosynthetic process"/>
    <property type="evidence" value="ECO:0007669"/>
    <property type="project" value="InterPro"/>
</dbReference>
<proteinExistence type="inferred from homology"/>
<dbReference type="PANTHER" id="PTHR43667:SF1">
    <property type="entry name" value="CYCLOPROPANE-FATTY-ACYL-PHOSPHOLIPID SYNTHASE"/>
    <property type="match status" value="1"/>
</dbReference>
<dbReference type="InterPro" id="IPR003333">
    <property type="entry name" value="CMAS"/>
</dbReference>
<evidence type="ECO:0000256" key="3">
    <source>
        <dbReference type="ARBA" id="ARBA00022679"/>
    </source>
</evidence>